<keyword evidence="6" id="KW-1185">Reference proteome</keyword>
<sequence length="447" mass="49338">MHNLHLKFDHHQRSTLRPASGHTSPSMMDMLQWVLHGVEDAVQVITIGRVARESPPMFSFNMNSSQRMGAEDGRFFSQLTHLRSLRLDCALANIHTMACPLLQQCLINLPQLHDLVLSCNSLDAKDLEALEPAWRHLPALQSLDLGGNAFKGDAACSMAIALSPQWSQSTEDSGYELFKDYRAIWGLTRLEHLKLSILRRCHLPFQLETDFYYTALKGMRFSLRSLDVSGHAWLDWNYATDFAKALTCLKHTLQHLTLMACLQNLPLESVTMIATAVSGLERLQSIDLSDNIISASSMGVLGPSLGCLHTTLRSLNLSYNRDLLSEDGASHVSDALIKLTGLTYLGMSEVSGLSAGVQQLRVLTPSLAALTKLECLNLICSAFLTEKITISVLAPALRQLSALTQLVVGYHFKHDKAHLVDLADNESSAVLAVMSEAILHMPACKLR</sequence>
<dbReference type="STRING" id="1157962.A0A250X8D3"/>
<accession>A0A250X8D3</accession>
<feature type="compositionally biased region" description="Basic and acidic residues" evidence="4">
    <location>
        <begin position="1"/>
        <end position="12"/>
    </location>
</feature>
<dbReference type="PANTHER" id="PTHR48051">
    <property type="match status" value="1"/>
</dbReference>
<evidence type="ECO:0000256" key="2">
    <source>
        <dbReference type="ARBA" id="ARBA00022614"/>
    </source>
</evidence>
<feature type="region of interest" description="Disordered" evidence="4">
    <location>
        <begin position="1"/>
        <end position="22"/>
    </location>
</feature>
<dbReference type="Proteomes" id="UP000232323">
    <property type="component" value="Unassembled WGS sequence"/>
</dbReference>
<comment type="caution">
    <text evidence="5">The sequence shown here is derived from an EMBL/GenBank/DDBJ whole genome shotgun (WGS) entry which is preliminary data.</text>
</comment>
<dbReference type="InterPro" id="IPR032675">
    <property type="entry name" value="LRR_dom_sf"/>
</dbReference>
<dbReference type="EMBL" id="BEGY01000041">
    <property type="protein sequence ID" value="GAX79316.1"/>
    <property type="molecule type" value="Genomic_DNA"/>
</dbReference>
<name>A0A250X8D3_9CHLO</name>
<keyword evidence="2" id="KW-0433">Leucine-rich repeat</keyword>
<dbReference type="PANTHER" id="PTHR48051:SF1">
    <property type="entry name" value="RAS SUPPRESSOR PROTEIN 1"/>
    <property type="match status" value="1"/>
</dbReference>
<comment type="subcellular location">
    <subcellularLocation>
        <location evidence="1">Cytoplasm</location>
        <location evidence="1">Cytoskeleton</location>
        <location evidence="1">Cilium axoneme</location>
    </subcellularLocation>
</comment>
<evidence type="ECO:0000313" key="5">
    <source>
        <dbReference type="EMBL" id="GAX79316.1"/>
    </source>
</evidence>
<organism evidence="5 6">
    <name type="scientific">Chlamydomonas eustigma</name>
    <dbReference type="NCBI Taxonomy" id="1157962"/>
    <lineage>
        <taxon>Eukaryota</taxon>
        <taxon>Viridiplantae</taxon>
        <taxon>Chlorophyta</taxon>
        <taxon>core chlorophytes</taxon>
        <taxon>Chlorophyceae</taxon>
        <taxon>CS clade</taxon>
        <taxon>Chlamydomonadales</taxon>
        <taxon>Chlamydomonadaceae</taxon>
        <taxon>Chlamydomonas</taxon>
    </lineage>
</organism>
<dbReference type="OrthoDB" id="608304at2759"/>
<dbReference type="GO" id="GO:0005930">
    <property type="term" value="C:axoneme"/>
    <property type="evidence" value="ECO:0007669"/>
    <property type="project" value="UniProtKB-SubCell"/>
</dbReference>
<protein>
    <submittedName>
        <fullName evidence="5">Uncharacterized protein</fullName>
    </submittedName>
</protein>
<dbReference type="Gene3D" id="3.80.10.10">
    <property type="entry name" value="Ribonuclease Inhibitor"/>
    <property type="match status" value="2"/>
</dbReference>
<evidence type="ECO:0000313" key="6">
    <source>
        <dbReference type="Proteomes" id="UP000232323"/>
    </source>
</evidence>
<dbReference type="AlphaFoldDB" id="A0A250X8D3"/>
<evidence type="ECO:0000256" key="4">
    <source>
        <dbReference type="SAM" id="MobiDB-lite"/>
    </source>
</evidence>
<dbReference type="SUPFAM" id="SSF52047">
    <property type="entry name" value="RNI-like"/>
    <property type="match status" value="1"/>
</dbReference>
<proteinExistence type="predicted"/>
<dbReference type="InterPro" id="IPR050216">
    <property type="entry name" value="LRR_domain-containing"/>
</dbReference>
<reference evidence="5 6" key="1">
    <citation type="submission" date="2017-08" db="EMBL/GenBank/DDBJ databases">
        <title>Acidophilic green algal genome provides insights into adaptation to an acidic environment.</title>
        <authorList>
            <person name="Hirooka S."/>
            <person name="Hirose Y."/>
            <person name="Kanesaki Y."/>
            <person name="Higuchi S."/>
            <person name="Fujiwara T."/>
            <person name="Onuma R."/>
            <person name="Era A."/>
            <person name="Ohbayashi R."/>
            <person name="Uzuka A."/>
            <person name="Nozaki H."/>
            <person name="Yoshikawa H."/>
            <person name="Miyagishima S.Y."/>
        </authorList>
    </citation>
    <scope>NUCLEOTIDE SEQUENCE [LARGE SCALE GENOMIC DNA]</scope>
    <source>
        <strain evidence="5 6">NIES-2499</strain>
    </source>
</reference>
<evidence type="ECO:0000256" key="1">
    <source>
        <dbReference type="ARBA" id="ARBA00004430"/>
    </source>
</evidence>
<evidence type="ECO:0000256" key="3">
    <source>
        <dbReference type="ARBA" id="ARBA00022737"/>
    </source>
</evidence>
<keyword evidence="3" id="KW-0677">Repeat</keyword>
<gene>
    <name evidence="5" type="ORF">CEUSTIGMA_g6757.t1</name>
</gene>